<keyword evidence="2" id="KW-1185">Reference proteome</keyword>
<evidence type="ECO:0000313" key="2">
    <source>
        <dbReference type="Proteomes" id="UP000730482"/>
    </source>
</evidence>
<evidence type="ECO:0000313" key="1">
    <source>
        <dbReference type="EMBL" id="MBS2552753.1"/>
    </source>
</evidence>
<gene>
    <name evidence="1" type="ORF">KGQ19_38450</name>
</gene>
<protein>
    <submittedName>
        <fullName evidence="1">Uncharacterized protein</fullName>
    </submittedName>
</protein>
<proteinExistence type="predicted"/>
<dbReference type="Proteomes" id="UP000730482">
    <property type="component" value="Unassembled WGS sequence"/>
</dbReference>
<name>A0ABS5L348_9ACTN</name>
<dbReference type="RefSeq" id="WP_212018661.1">
    <property type="nucleotide sequence ID" value="NZ_JAAFYZ010000208.1"/>
</dbReference>
<dbReference type="EMBL" id="JAAFYZ010000208">
    <property type="protein sequence ID" value="MBS2552753.1"/>
    <property type="molecule type" value="Genomic_DNA"/>
</dbReference>
<reference evidence="1 2" key="1">
    <citation type="submission" date="2020-02" db="EMBL/GenBank/DDBJ databases">
        <title>Acidophilic actinobacteria isolated from forest soil.</title>
        <authorList>
            <person name="Golinska P."/>
        </authorList>
    </citation>
    <scope>NUCLEOTIDE SEQUENCE [LARGE SCALE GENOMIC DNA]</scope>
    <source>
        <strain evidence="1 2">NL8</strain>
    </source>
</reference>
<comment type="caution">
    <text evidence="1">The sequence shown here is derived from an EMBL/GenBank/DDBJ whole genome shotgun (WGS) entry which is preliminary data.</text>
</comment>
<accession>A0ABS5L348</accession>
<sequence length="758" mass="81654">MEKEAEGGGTPLTVPDAAARVLLFTQVARAGDLPLVLNALSAAQLNAGIVRLGPRVPEAVIDHVIAHGPHSARRTLAWQLRLPAPGPPPVVRRVLPGTFGLVPEPHGLYGHEGMPYRDAARRRLLSFADPDLDRALFGRLEQVGVAWVRSAILRDRVGADGEAVVPPDLRAKLVDFLGTAVLPLSPSHLADTDTGDPEFELLRVLAGARDLGLSLPAARVLGLPGPIPAAEPGWRDQAWVRRWDRPGAGSRPWRLDWDEVLALAQDHASVAGESGRYLGQIAGLDEAAGREDIPEDVRRRLVAGYPQAAWHAARPDVVTLRRIAVAVAALHLDWDGFEQAPEFVAAIRDLIIRGLAAGSLSADEVIEYAVPAGVVLDLAWRGAEEILPAARGRADLAEGVRSLLYQRIGDDIPLWTAVLLRSFTWSGTVAELVDSTAVLGPEHVFADEDQLEELIEDVAEGEYRDVPSANVLMAFARPHVGLELLSEGPGQMNELELELLKGRPLPPGLVARALVANPGTDARRALAVNPVTPIAVLRRLLHEPVDPRNTRLTMLHDVADPGIRCAALELLEQSGTGWAQIMHFAKGLGEARIYQLVAGAPNAERLHFLLKKFARYLGPDTTALLYARLAAEAGPEPVWDVATAIGGVDHVEPFVRASMASGDAGPLLTAAEIAGHRVLPGVTVPDPAHPYDPHPDDPTSWPLETAVRQHLDNRPDRWRIMVHRLMEAGPLEYAQLVELVEKVGTVDDGVGEAVEGEP</sequence>
<organism evidence="1 2">
    <name type="scientific">Catenulispora pinistramenti</name>
    <dbReference type="NCBI Taxonomy" id="2705254"/>
    <lineage>
        <taxon>Bacteria</taxon>
        <taxon>Bacillati</taxon>
        <taxon>Actinomycetota</taxon>
        <taxon>Actinomycetes</taxon>
        <taxon>Catenulisporales</taxon>
        <taxon>Catenulisporaceae</taxon>
        <taxon>Catenulispora</taxon>
    </lineage>
</organism>